<proteinExistence type="predicted"/>
<evidence type="ECO:0000313" key="1">
    <source>
        <dbReference type="EMBL" id="SVA23994.1"/>
    </source>
</evidence>
<dbReference type="EMBL" id="UINC01005857">
    <property type="protein sequence ID" value="SVA23994.1"/>
    <property type="molecule type" value="Genomic_DNA"/>
</dbReference>
<sequence>MYAFSHSFGWVSIAVQLTLTEHLSNNLFLRKLF</sequence>
<organism evidence="1">
    <name type="scientific">marine metagenome</name>
    <dbReference type="NCBI Taxonomy" id="408172"/>
    <lineage>
        <taxon>unclassified sequences</taxon>
        <taxon>metagenomes</taxon>
        <taxon>ecological metagenomes</taxon>
    </lineage>
</organism>
<gene>
    <name evidence="1" type="ORF">METZ01_LOCUS76848</name>
</gene>
<protein>
    <submittedName>
        <fullName evidence="1">Uncharacterized protein</fullName>
    </submittedName>
</protein>
<dbReference type="AlphaFoldDB" id="A0A381U7M2"/>
<name>A0A381U7M2_9ZZZZ</name>
<accession>A0A381U7M2</accession>
<reference evidence="1" key="1">
    <citation type="submission" date="2018-05" db="EMBL/GenBank/DDBJ databases">
        <authorList>
            <person name="Lanie J.A."/>
            <person name="Ng W.-L."/>
            <person name="Kazmierczak K.M."/>
            <person name="Andrzejewski T.M."/>
            <person name="Davidsen T.M."/>
            <person name="Wayne K.J."/>
            <person name="Tettelin H."/>
            <person name="Glass J.I."/>
            <person name="Rusch D."/>
            <person name="Podicherti R."/>
            <person name="Tsui H.-C.T."/>
            <person name="Winkler M.E."/>
        </authorList>
    </citation>
    <scope>NUCLEOTIDE SEQUENCE</scope>
</reference>